<dbReference type="InterPro" id="IPR049874">
    <property type="entry name" value="ROK_cs"/>
</dbReference>
<dbReference type="Pfam" id="PF00480">
    <property type="entry name" value="ROK"/>
    <property type="match status" value="1"/>
</dbReference>
<keyword evidence="3" id="KW-1185">Reference proteome</keyword>
<dbReference type="PANTHER" id="PTHR18964">
    <property type="entry name" value="ROK (REPRESSOR, ORF, KINASE) FAMILY"/>
    <property type="match status" value="1"/>
</dbReference>
<accession>A0ABU7VNY2</accession>
<dbReference type="SUPFAM" id="SSF53067">
    <property type="entry name" value="Actin-like ATPase domain"/>
    <property type="match status" value="1"/>
</dbReference>
<evidence type="ECO:0000313" key="3">
    <source>
        <dbReference type="Proteomes" id="UP001306950"/>
    </source>
</evidence>
<name>A0ABU7VNY2_9BACL</name>
<organism evidence="2 3">
    <name type="scientific">Paenibacillus haidiansis</name>
    <dbReference type="NCBI Taxonomy" id="1574488"/>
    <lineage>
        <taxon>Bacteria</taxon>
        <taxon>Bacillati</taxon>
        <taxon>Bacillota</taxon>
        <taxon>Bacilli</taxon>
        <taxon>Bacillales</taxon>
        <taxon>Paenibacillaceae</taxon>
        <taxon>Paenibacillus</taxon>
    </lineage>
</organism>
<dbReference type="RefSeq" id="WP_331844836.1">
    <property type="nucleotide sequence ID" value="NZ_JAZHPZ010000001.1"/>
</dbReference>
<dbReference type="PANTHER" id="PTHR18964:SF149">
    <property type="entry name" value="BIFUNCTIONAL UDP-N-ACETYLGLUCOSAMINE 2-EPIMERASE_N-ACETYLMANNOSAMINE KINASE"/>
    <property type="match status" value="1"/>
</dbReference>
<dbReference type="Proteomes" id="UP001306950">
    <property type="component" value="Unassembled WGS sequence"/>
</dbReference>
<dbReference type="Gene3D" id="3.30.420.40">
    <property type="match status" value="2"/>
</dbReference>
<evidence type="ECO:0000313" key="2">
    <source>
        <dbReference type="EMBL" id="MEF2964619.1"/>
    </source>
</evidence>
<reference evidence="2 3" key="1">
    <citation type="submission" date="2024-02" db="EMBL/GenBank/DDBJ databases">
        <title>A nitrogen-fixing paenibacillus bacterium.</title>
        <authorList>
            <person name="Zhang W.L."/>
            <person name="Chen S.F."/>
        </authorList>
    </citation>
    <scope>NUCLEOTIDE SEQUENCE [LARGE SCALE GENOMIC DNA]</scope>
    <source>
        <strain evidence="2 3">M1</strain>
    </source>
</reference>
<dbReference type="EMBL" id="JAZHPZ010000001">
    <property type="protein sequence ID" value="MEF2964619.1"/>
    <property type="molecule type" value="Genomic_DNA"/>
</dbReference>
<dbReference type="PROSITE" id="PS01125">
    <property type="entry name" value="ROK"/>
    <property type="match status" value="1"/>
</dbReference>
<comment type="caution">
    <text evidence="2">The sequence shown here is derived from an EMBL/GenBank/DDBJ whole genome shotgun (WGS) entry which is preliminary data.</text>
</comment>
<dbReference type="InterPro" id="IPR043129">
    <property type="entry name" value="ATPase_NBD"/>
</dbReference>
<sequence>MTLSYAVGIDIGGTKTAIGFVDDGGEVLAKTTLPTDRTVPPSAMVDRIAAAVKQLAADAGVAESAARGIGIGAPGPINTRLGQIVKPPNLPEWWGFPVVESLKRHYGHLPIFFENDATAAALAEKWLGAARDAEDFVYITISTGIGAGIYSGGRLITGATGNAGDVGHFVIDPAAGTCVCGQQGCWEWIASGTAIARQAGELLGRPVSSREVFELSFSGQDDRMKELVNQVFRYIGIGCVTLINTLDPELVVIGGGVSQVGAALFEAVTDYVATYALNPSGRNTPIVPAALRQDAGLIGAAALVHVTYR</sequence>
<gene>
    <name evidence="2" type="ORF">V3851_02150</name>
</gene>
<evidence type="ECO:0000256" key="1">
    <source>
        <dbReference type="ARBA" id="ARBA00006479"/>
    </source>
</evidence>
<protein>
    <submittedName>
        <fullName evidence="2">ROK family protein</fullName>
    </submittedName>
</protein>
<dbReference type="InterPro" id="IPR000600">
    <property type="entry name" value="ROK"/>
</dbReference>
<comment type="similarity">
    <text evidence="1">Belongs to the ROK (NagC/XylR) family.</text>
</comment>
<proteinExistence type="inferred from homology"/>
<dbReference type="CDD" id="cd24068">
    <property type="entry name" value="ASKHA_NBD_ROK_FnNanK-like"/>
    <property type="match status" value="1"/>
</dbReference>